<feature type="non-terminal residue" evidence="4">
    <location>
        <position position="75"/>
    </location>
</feature>
<evidence type="ECO:0000313" key="4">
    <source>
        <dbReference type="EMBL" id="KFM81900.1"/>
    </source>
</evidence>
<feature type="domain" description="RFTS" evidence="3">
    <location>
        <begin position="22"/>
        <end position="73"/>
    </location>
</feature>
<proteinExistence type="predicted"/>
<comment type="subcellular location">
    <subcellularLocation>
        <location evidence="1">Nucleus</location>
    </subcellularLocation>
</comment>
<keyword evidence="4" id="KW-0808">Transferase</keyword>
<sequence>MLTDPKLSVHTDGEYESADVCERPQHKITDFTVYDRNTHLCPFDAGLIERNIELYLSGVVKPIYDDDPSPEGGVP</sequence>
<name>A0A087UX11_STEMI</name>
<dbReference type="GO" id="GO:0032259">
    <property type="term" value="P:methylation"/>
    <property type="evidence" value="ECO:0007669"/>
    <property type="project" value="UniProtKB-KW"/>
</dbReference>
<dbReference type="InterPro" id="IPR022702">
    <property type="entry name" value="Cytosine_MeTrfase1_RFD"/>
</dbReference>
<evidence type="ECO:0000313" key="5">
    <source>
        <dbReference type="Proteomes" id="UP000054359"/>
    </source>
</evidence>
<keyword evidence="4" id="KW-0489">Methyltransferase</keyword>
<dbReference type="Pfam" id="PF12047">
    <property type="entry name" value="DNMT1-RFD"/>
    <property type="match status" value="1"/>
</dbReference>
<dbReference type="GO" id="GO:0005634">
    <property type="term" value="C:nucleus"/>
    <property type="evidence" value="ECO:0007669"/>
    <property type="project" value="UniProtKB-SubCell"/>
</dbReference>
<reference evidence="4 5" key="1">
    <citation type="submission" date="2013-11" db="EMBL/GenBank/DDBJ databases">
        <title>Genome sequencing of Stegodyphus mimosarum.</title>
        <authorList>
            <person name="Bechsgaard J."/>
        </authorList>
    </citation>
    <scope>NUCLEOTIDE SEQUENCE [LARGE SCALE GENOMIC DNA]</scope>
</reference>
<evidence type="ECO:0000259" key="3">
    <source>
        <dbReference type="Pfam" id="PF12047"/>
    </source>
</evidence>
<organism evidence="4 5">
    <name type="scientific">Stegodyphus mimosarum</name>
    <name type="common">African social velvet spider</name>
    <dbReference type="NCBI Taxonomy" id="407821"/>
    <lineage>
        <taxon>Eukaryota</taxon>
        <taxon>Metazoa</taxon>
        <taxon>Ecdysozoa</taxon>
        <taxon>Arthropoda</taxon>
        <taxon>Chelicerata</taxon>
        <taxon>Arachnida</taxon>
        <taxon>Araneae</taxon>
        <taxon>Araneomorphae</taxon>
        <taxon>Entelegynae</taxon>
        <taxon>Eresoidea</taxon>
        <taxon>Eresidae</taxon>
        <taxon>Stegodyphus</taxon>
    </lineage>
</organism>
<dbReference type="EMBL" id="KK122088">
    <property type="protein sequence ID" value="KFM81900.1"/>
    <property type="molecule type" value="Genomic_DNA"/>
</dbReference>
<keyword evidence="5" id="KW-1185">Reference proteome</keyword>
<protein>
    <submittedName>
        <fullName evidence="4">DNA (Cytosine-5)-methyltransferase PliMCI</fullName>
    </submittedName>
</protein>
<evidence type="ECO:0000256" key="2">
    <source>
        <dbReference type="ARBA" id="ARBA00023242"/>
    </source>
</evidence>
<dbReference type="STRING" id="407821.A0A087UX11"/>
<gene>
    <name evidence="4" type="ORF">X975_25110</name>
</gene>
<dbReference type="Proteomes" id="UP000054359">
    <property type="component" value="Unassembled WGS sequence"/>
</dbReference>
<dbReference type="OrthoDB" id="6432626at2759"/>
<dbReference type="GO" id="GO:0008168">
    <property type="term" value="F:methyltransferase activity"/>
    <property type="evidence" value="ECO:0007669"/>
    <property type="project" value="UniProtKB-KW"/>
</dbReference>
<accession>A0A087UX11</accession>
<evidence type="ECO:0000256" key="1">
    <source>
        <dbReference type="ARBA" id="ARBA00004123"/>
    </source>
</evidence>
<keyword evidence="2" id="KW-0539">Nucleus</keyword>
<dbReference type="AlphaFoldDB" id="A0A087UX11"/>